<protein>
    <submittedName>
        <fullName evidence="2">Uncharacterized protein</fullName>
    </submittedName>
</protein>
<keyword evidence="3" id="KW-1185">Reference proteome</keyword>
<feature type="region of interest" description="Disordered" evidence="1">
    <location>
        <begin position="260"/>
        <end position="322"/>
    </location>
</feature>
<sequence>MRRNVGLGGEAASRRSTDYLGVTLPSEVGSIRGPESVYGGRESIMDGRRSRSSTDALRNPFGRDSTYEGMLDEEEDEEREAMEVDLASWGLDGYIPEDKGKGKQKAKSDTLPNPHDLPLRRPAGLRSEPGRSGMHASRSMSMGNFGDFGEGDAFLDEKSGLSARRHSFGSPLDMQSMERPTHRGRTVSSHALIENLPVTPPLHSIPFPTTETVRSPSPAPTDALSLERPQSRGSESVLNRGRMLSTASFGSQVLLNEEKPNPFAVRLPSPDRTSRFDPKSRARTTSYGSMGTMLTPGLEQEEEANPFALRPPSPSRSSRFDPKVRARTVSMASLGTQALLDYDAHSSDDNRSHVGRTRPYSRLELMRPKVLIMPSPLQSSVSSGPVNGAMQPRAIEGAELHASDAAPLPPGARAARRSSTTLSMIDASGASPSPGLIASNSFTPNPRATLSLSQLTFRNNLVVDGERDPAYADIEGHLRRATADGEQIEPEPEPEPAPPTPAPEIVIDPADRSKRPAGKLYGRSLIDNIETRKAAMKGKSRVFRGDERPSMMARPQVQRSSTLIDPDSLKPRPQSQFLDASRSQPNLSRRNTLVQLDDELPGASRRQLSGNGFETSKKSVFGVDTLWERELAKLRDIEEQERVAVEEETRRQAEEGAKRAKKGKKKRKGKKTEEGRQQEVDSFLAASTSDLALGRSPQPETQSSADPKTPSTPYVLPEIPRATTRKHKQHPPPNDDSDNDDNSDDAPAAHKRSMSQDRAADEWIAGSSDEEDGARRRPRVTSGAGLMDQPTVSMVSLRLAGDDSSDEDVPLVATISRAAQRATVHASYVDDDSDEEKPLSALLDKGKLKLPDLGSTGGKLLPNNSDKIDDDEEDDKPLGLRVSRVINSSQALSSTSQDADDDKPLAFHPEQLRKTQYMSMMAQQQQQMMMQAQAAQFHQSMIFSAPSMMTSGFFAPPMAPQMMMPSALPTTPPPAPDASKYGLVDKWRHDVAVEGEG</sequence>
<feature type="compositionally biased region" description="Polar residues" evidence="1">
    <location>
        <begin position="698"/>
        <end position="712"/>
    </location>
</feature>
<feature type="region of interest" description="Disordered" evidence="1">
    <location>
        <begin position="537"/>
        <end position="616"/>
    </location>
</feature>
<gene>
    <name evidence="2" type="ORF">DAEQUDRAFT_734624</name>
</gene>
<feature type="compositionally biased region" description="Polar residues" evidence="1">
    <location>
        <begin position="573"/>
        <end position="594"/>
    </location>
</feature>
<reference evidence="2 3" key="1">
    <citation type="journal article" date="2016" name="Mol. Biol. Evol.">
        <title>Comparative Genomics of Early-Diverging Mushroom-Forming Fungi Provides Insights into the Origins of Lignocellulose Decay Capabilities.</title>
        <authorList>
            <person name="Nagy L.G."/>
            <person name="Riley R."/>
            <person name="Tritt A."/>
            <person name="Adam C."/>
            <person name="Daum C."/>
            <person name="Floudas D."/>
            <person name="Sun H."/>
            <person name="Yadav J.S."/>
            <person name="Pangilinan J."/>
            <person name="Larsson K.H."/>
            <person name="Matsuura K."/>
            <person name="Barry K."/>
            <person name="Labutti K."/>
            <person name="Kuo R."/>
            <person name="Ohm R.A."/>
            <person name="Bhattacharya S.S."/>
            <person name="Shirouzu T."/>
            <person name="Yoshinaga Y."/>
            <person name="Martin F.M."/>
            <person name="Grigoriev I.V."/>
            <person name="Hibbett D.S."/>
        </authorList>
    </citation>
    <scope>NUCLEOTIDE SEQUENCE [LARGE SCALE GENOMIC DNA]</scope>
    <source>
        <strain evidence="2 3">L-15889</strain>
    </source>
</reference>
<feature type="region of interest" description="Disordered" evidence="1">
    <location>
        <begin position="202"/>
        <end position="243"/>
    </location>
</feature>
<evidence type="ECO:0000313" key="2">
    <source>
        <dbReference type="EMBL" id="KZT74264.1"/>
    </source>
</evidence>
<organism evidence="2 3">
    <name type="scientific">Daedalea quercina L-15889</name>
    <dbReference type="NCBI Taxonomy" id="1314783"/>
    <lineage>
        <taxon>Eukaryota</taxon>
        <taxon>Fungi</taxon>
        <taxon>Dikarya</taxon>
        <taxon>Basidiomycota</taxon>
        <taxon>Agaricomycotina</taxon>
        <taxon>Agaricomycetes</taxon>
        <taxon>Polyporales</taxon>
        <taxon>Fomitopsis</taxon>
    </lineage>
</organism>
<feature type="region of interest" description="Disordered" evidence="1">
    <location>
        <begin position="843"/>
        <end position="876"/>
    </location>
</feature>
<feature type="region of interest" description="Disordered" evidence="1">
    <location>
        <begin position="818"/>
        <end position="837"/>
    </location>
</feature>
<dbReference type="AlphaFoldDB" id="A0A165U1L8"/>
<name>A0A165U1L8_9APHY</name>
<accession>A0A165U1L8</accession>
<feature type="compositionally biased region" description="Basic residues" evidence="1">
    <location>
        <begin position="659"/>
        <end position="670"/>
    </location>
</feature>
<feature type="compositionally biased region" description="Acidic residues" evidence="1">
    <location>
        <begin position="735"/>
        <end position="744"/>
    </location>
</feature>
<feature type="region of interest" description="Disordered" evidence="1">
    <location>
        <begin position="26"/>
        <end position="144"/>
    </location>
</feature>
<feature type="region of interest" description="Disordered" evidence="1">
    <location>
        <begin position="484"/>
        <end position="519"/>
    </location>
</feature>
<evidence type="ECO:0000313" key="3">
    <source>
        <dbReference type="Proteomes" id="UP000076727"/>
    </source>
</evidence>
<dbReference type="OrthoDB" id="2564267at2759"/>
<dbReference type="Proteomes" id="UP000076727">
    <property type="component" value="Unassembled WGS sequence"/>
</dbReference>
<feature type="region of interest" description="Disordered" evidence="1">
    <location>
        <begin position="634"/>
        <end position="807"/>
    </location>
</feature>
<dbReference type="EMBL" id="KV429033">
    <property type="protein sequence ID" value="KZT74264.1"/>
    <property type="molecule type" value="Genomic_DNA"/>
</dbReference>
<dbReference type="STRING" id="1314783.A0A165U1L8"/>
<feature type="compositionally biased region" description="Basic and acidic residues" evidence="1">
    <location>
        <begin position="634"/>
        <end position="658"/>
    </location>
</feature>
<evidence type="ECO:0000256" key="1">
    <source>
        <dbReference type="SAM" id="MobiDB-lite"/>
    </source>
</evidence>
<proteinExistence type="predicted"/>
<feature type="compositionally biased region" description="Acidic residues" evidence="1">
    <location>
        <begin position="70"/>
        <end position="80"/>
    </location>
</feature>